<feature type="domain" description="Albumin" evidence="14">
    <location>
        <begin position="212"/>
        <end position="395"/>
    </location>
</feature>
<comment type="subunit">
    <text evidence="12">Associates with membrane-bound immunoglobulin on the surface of B-lymphocytes and with IgG Fc receptor on the membranes of T-lymphocytes. Interacts with LRP2; the interaction is required for renal uptake of GC in complex with 25-hydroxyvitamin D3.</text>
</comment>
<dbReference type="GO" id="GO:0090482">
    <property type="term" value="F:vitamin transmembrane transporter activity"/>
    <property type="evidence" value="ECO:0007669"/>
    <property type="project" value="InterPro"/>
</dbReference>
<dbReference type="GO" id="GO:0003779">
    <property type="term" value="F:actin binding"/>
    <property type="evidence" value="ECO:0007669"/>
    <property type="project" value="UniProtKB-KW"/>
</dbReference>
<dbReference type="PANTHER" id="PTHR11385:SF11">
    <property type="entry name" value="VITAMIN D-BINDING PROTEIN"/>
    <property type="match status" value="1"/>
</dbReference>
<dbReference type="FunCoup" id="A0A672KQI7">
    <property type="interactions" value="1075"/>
</dbReference>
<gene>
    <name evidence="15" type="primary">gc</name>
</gene>
<dbReference type="AlphaFoldDB" id="A0A672KQI7"/>
<evidence type="ECO:0000313" key="15">
    <source>
        <dbReference type="Ensembl" id="ENSSGRP00000012020.1"/>
    </source>
</evidence>
<sequence length="501" mass="56589">MRNTAVILIPVILIIPTLLADKGKNYAKENVCQGLKDIGIEKFKEMVTVLYSQKFPNGTFQEVSCVADEMTKLAEKCCKDDASPDCYDTGATEISEKSCGKDSPFPKHPGIEQCCTLQGQERKLCLASLRYTADELPSLTEPTNEEICTEYTKDEKDYSVRYVYEFARRHRNIPAGFILNATQNHVRMAERCCRPAIKNSCFLQERLQMRSSKIFLKFLSNVCNNQVNLKSFKFGLSAYYGNLLGLSFEEASAMSGRFHSGLEKCCLKPQPECIIEELTSFQKVICGESNLNAMSEDFQKCCKKPALDTLLCVDDLKRQPRQSPDVANPVSSKLCEEAQPHGIDRYLFLTGVNHASISLPVLTTVLDRIKNTVTACCSSADITTCLTEKESKLKKTQALLSKLDDTCSRYFRLDLPAVKTLMQKKVQGEGGEKQTQAWLDLAISCCSQRSPAQLCQKLFITRTSRSQIRQRMLLNMTTTLFKDSFVRQQLYWMKRSSKFPL</sequence>
<evidence type="ECO:0000313" key="16">
    <source>
        <dbReference type="Proteomes" id="UP000472262"/>
    </source>
</evidence>
<reference evidence="15" key="2">
    <citation type="submission" date="2025-09" db="UniProtKB">
        <authorList>
            <consortium name="Ensembl"/>
        </authorList>
    </citation>
    <scope>IDENTIFICATION</scope>
</reference>
<dbReference type="PANTHER" id="PTHR11385">
    <property type="entry name" value="SERUM ALBUMIN-RELATED"/>
    <property type="match status" value="1"/>
</dbReference>
<dbReference type="SMART" id="SM00103">
    <property type="entry name" value="ALBUMIN"/>
    <property type="match status" value="2"/>
</dbReference>
<dbReference type="PRINTS" id="PR00802">
    <property type="entry name" value="SERUMALBUMIN"/>
</dbReference>
<keyword evidence="9" id="KW-0009">Actin-binding</keyword>
<evidence type="ECO:0000256" key="13">
    <source>
        <dbReference type="SAM" id="SignalP"/>
    </source>
</evidence>
<evidence type="ECO:0000256" key="7">
    <source>
        <dbReference type="ARBA" id="ARBA00022897"/>
    </source>
</evidence>
<dbReference type="GO" id="GO:0005737">
    <property type="term" value="C:cytoplasm"/>
    <property type="evidence" value="ECO:0007669"/>
    <property type="project" value="TreeGrafter"/>
</dbReference>
<reference evidence="15" key="1">
    <citation type="submission" date="2025-08" db="UniProtKB">
        <authorList>
            <consortium name="Ensembl"/>
        </authorList>
    </citation>
    <scope>IDENTIFICATION</scope>
</reference>
<dbReference type="Proteomes" id="UP000472262">
    <property type="component" value="Unassembled WGS sequence"/>
</dbReference>
<evidence type="ECO:0000256" key="12">
    <source>
        <dbReference type="ARBA" id="ARBA00046813"/>
    </source>
</evidence>
<comment type="function">
    <text evidence="1">Involved in vitamin D transport and storage, scavenging of extracellular G-actin, enhancement of the chemotactic activity of C5 alpha for neutrophils in inflammation and macrophage activation.</text>
</comment>
<dbReference type="InterPro" id="IPR000213">
    <property type="entry name" value="VitD-bd"/>
</dbReference>
<evidence type="ECO:0000256" key="6">
    <source>
        <dbReference type="ARBA" id="ARBA00022737"/>
    </source>
</evidence>
<keyword evidence="7" id="KW-0848">Vitamin D</keyword>
<dbReference type="Pfam" id="PF00273">
    <property type="entry name" value="Serum_albumin"/>
    <property type="match status" value="2"/>
</dbReference>
<dbReference type="SUPFAM" id="SSF48552">
    <property type="entry name" value="Serum albumin-like"/>
    <property type="match status" value="2"/>
</dbReference>
<dbReference type="InterPro" id="IPR000264">
    <property type="entry name" value="ALB/AFP/VDB"/>
</dbReference>
<keyword evidence="5" id="KW-0964">Secreted</keyword>
<dbReference type="GO" id="GO:0005499">
    <property type="term" value="F:vitamin D binding"/>
    <property type="evidence" value="ECO:0007669"/>
    <property type="project" value="UniProtKB-KW"/>
</dbReference>
<evidence type="ECO:0000256" key="11">
    <source>
        <dbReference type="ARBA" id="ARBA00032443"/>
    </source>
</evidence>
<organism evidence="15 16">
    <name type="scientific">Sinocyclocheilus grahami</name>
    <name type="common">Dianchi golden-line fish</name>
    <name type="synonym">Barbus grahami</name>
    <dbReference type="NCBI Taxonomy" id="75366"/>
    <lineage>
        <taxon>Eukaryota</taxon>
        <taxon>Metazoa</taxon>
        <taxon>Chordata</taxon>
        <taxon>Craniata</taxon>
        <taxon>Vertebrata</taxon>
        <taxon>Euteleostomi</taxon>
        <taxon>Actinopterygii</taxon>
        <taxon>Neopterygii</taxon>
        <taxon>Teleostei</taxon>
        <taxon>Ostariophysi</taxon>
        <taxon>Cypriniformes</taxon>
        <taxon>Cyprinidae</taxon>
        <taxon>Cyprininae</taxon>
        <taxon>Sinocyclocheilus</taxon>
    </lineage>
</organism>
<evidence type="ECO:0000256" key="10">
    <source>
        <dbReference type="ARBA" id="ARBA00029834"/>
    </source>
</evidence>
<keyword evidence="4" id="KW-0813">Transport</keyword>
<evidence type="ECO:0000256" key="5">
    <source>
        <dbReference type="ARBA" id="ARBA00022525"/>
    </source>
</evidence>
<evidence type="ECO:0000256" key="2">
    <source>
        <dbReference type="ARBA" id="ARBA00004613"/>
    </source>
</evidence>
<evidence type="ECO:0000256" key="9">
    <source>
        <dbReference type="ARBA" id="ARBA00023203"/>
    </source>
</evidence>
<evidence type="ECO:0000256" key="1">
    <source>
        <dbReference type="ARBA" id="ARBA00002354"/>
    </source>
</evidence>
<keyword evidence="13" id="KW-0732">Signal</keyword>
<keyword evidence="8" id="KW-1015">Disulfide bond</keyword>
<comment type="subcellular location">
    <subcellularLocation>
        <location evidence="2">Secreted</location>
    </subcellularLocation>
</comment>
<dbReference type="InterPro" id="IPR014760">
    <property type="entry name" value="Serum_albumin_N"/>
</dbReference>
<protein>
    <recommendedName>
        <fullName evidence="3">Vitamin D-binding protein</fullName>
    </recommendedName>
    <alternativeName>
        <fullName evidence="10">Gc-globulin</fullName>
    </alternativeName>
    <alternativeName>
        <fullName evidence="11">Group-specific component</fullName>
    </alternativeName>
</protein>
<feature type="chain" id="PRO_5025625950" description="Vitamin D-binding protein" evidence="13">
    <location>
        <begin position="21"/>
        <end position="501"/>
    </location>
</feature>
<evidence type="ECO:0000256" key="8">
    <source>
        <dbReference type="ARBA" id="ARBA00023157"/>
    </source>
</evidence>
<evidence type="ECO:0000259" key="14">
    <source>
        <dbReference type="PROSITE" id="PS51438"/>
    </source>
</evidence>
<dbReference type="CDD" id="cd00015">
    <property type="entry name" value="ALBUMIN"/>
    <property type="match status" value="1"/>
</dbReference>
<dbReference type="InterPro" id="IPR020858">
    <property type="entry name" value="Serum_albumin-like"/>
</dbReference>
<evidence type="ECO:0000256" key="3">
    <source>
        <dbReference type="ARBA" id="ARBA00020134"/>
    </source>
</evidence>
<dbReference type="PRINTS" id="PR00804">
    <property type="entry name" value="VITAMNDBNDNG"/>
</dbReference>
<dbReference type="GO" id="GO:0072562">
    <property type="term" value="C:blood microparticle"/>
    <property type="evidence" value="ECO:0007669"/>
    <property type="project" value="TreeGrafter"/>
</dbReference>
<name>A0A672KQI7_SINGR</name>
<dbReference type="InParanoid" id="A0A672KQI7"/>
<dbReference type="PROSITE" id="PS51438">
    <property type="entry name" value="ALBUMIN_2"/>
    <property type="match status" value="2"/>
</dbReference>
<keyword evidence="6" id="KW-0677">Repeat</keyword>
<dbReference type="Ensembl" id="ENSSGRT00000013030.1">
    <property type="protein sequence ID" value="ENSSGRP00000012020.1"/>
    <property type="gene ID" value="ENSSGRG00000007745.1"/>
</dbReference>
<evidence type="ECO:0000256" key="4">
    <source>
        <dbReference type="ARBA" id="ARBA00022448"/>
    </source>
</evidence>
<feature type="signal peptide" evidence="13">
    <location>
        <begin position="1"/>
        <end position="20"/>
    </location>
</feature>
<feature type="domain" description="Albumin" evidence="14">
    <location>
        <begin position="19"/>
        <end position="211"/>
    </location>
</feature>
<dbReference type="OMA" id="STCCISP"/>
<keyword evidence="16" id="KW-1185">Reference proteome</keyword>
<dbReference type="Gene3D" id="1.10.246.10">
    <property type="match status" value="4"/>
</dbReference>
<accession>A0A672KQI7</accession>
<proteinExistence type="predicted"/>